<reference evidence="6 7" key="1">
    <citation type="submission" date="2018-11" db="EMBL/GenBank/DDBJ databases">
        <title>Genomic Encyclopedia of Type Strains, Phase IV (KMG-IV): sequencing the most valuable type-strain genomes for metagenomic binning, comparative biology and taxonomic classification.</title>
        <authorList>
            <person name="Goeker M."/>
        </authorList>
    </citation>
    <scope>NUCLEOTIDE SEQUENCE [LARGE SCALE GENOMIC DNA]</scope>
    <source>
        <strain evidence="6 7">DSM 21945</strain>
    </source>
</reference>
<protein>
    <recommendedName>
        <fullName evidence="5">Cell division protein ZapD</fullName>
    </recommendedName>
    <alternativeName>
        <fullName evidence="5">Z ring-associated protein D</fullName>
    </alternativeName>
</protein>
<name>A0A3N1PUF7_9GAMM</name>
<dbReference type="GO" id="GO:0000917">
    <property type="term" value="P:division septum assembly"/>
    <property type="evidence" value="ECO:0007669"/>
    <property type="project" value="UniProtKB-KW"/>
</dbReference>
<evidence type="ECO:0000256" key="4">
    <source>
        <dbReference type="ARBA" id="ARBA00023306"/>
    </source>
</evidence>
<keyword evidence="3 5" id="KW-0717">Septation</keyword>
<keyword evidence="7" id="KW-1185">Reference proteome</keyword>
<dbReference type="GO" id="GO:0043093">
    <property type="term" value="P:FtsZ-dependent cytokinesis"/>
    <property type="evidence" value="ECO:0007669"/>
    <property type="project" value="UniProtKB-UniRule"/>
</dbReference>
<keyword evidence="4 5" id="KW-0131">Cell cycle</keyword>
<dbReference type="Gene3D" id="1.10.3900.10">
    <property type="entry name" value="YacF-like"/>
    <property type="match status" value="1"/>
</dbReference>
<dbReference type="Pfam" id="PF07072">
    <property type="entry name" value="ZapD"/>
    <property type="match status" value="1"/>
</dbReference>
<evidence type="ECO:0000313" key="6">
    <source>
        <dbReference type="EMBL" id="ROQ30751.1"/>
    </source>
</evidence>
<dbReference type="GO" id="GO:0005737">
    <property type="term" value="C:cytoplasm"/>
    <property type="evidence" value="ECO:0007669"/>
    <property type="project" value="UniProtKB-SubCell"/>
</dbReference>
<keyword evidence="1 5" id="KW-0963">Cytoplasm</keyword>
<accession>A0A3N1PUF7</accession>
<dbReference type="RefSeq" id="WP_123420512.1">
    <property type="nucleotide sequence ID" value="NZ_JBLXAC010000002.1"/>
</dbReference>
<dbReference type="EMBL" id="RJUL01000001">
    <property type="protein sequence ID" value="ROQ30751.1"/>
    <property type="molecule type" value="Genomic_DNA"/>
</dbReference>
<sequence>MDCQFEFPLSEKFRAYLRLDYLLRRLFKSADNADWPFFTALFDLLDVMDRGDVKAELIKDLERAIEQLQRWEQMPGVDAQQLNELGRELQTHRQWLLTQQRLPPGWRDDPLLMALRARFTVAGGDAPFDLPQLACWQQRSAVVRQADVAAWLDKVEPFARGLSLLLKLVREGGRPEPVVARNGFFQASCENLVLLHLADLPADLYPSVSGHRGRYTVRLMSLGNDGEATPVAEDVPMTLCHCSWQ</sequence>
<comment type="subunit">
    <text evidence="5">Interacts with FtsZ.</text>
</comment>
<evidence type="ECO:0000256" key="1">
    <source>
        <dbReference type="ARBA" id="ARBA00022490"/>
    </source>
</evidence>
<dbReference type="Proteomes" id="UP000268033">
    <property type="component" value="Unassembled WGS sequence"/>
</dbReference>
<comment type="subcellular location">
    <subcellularLocation>
        <location evidence="5">Cytoplasm</location>
    </subcellularLocation>
    <text evidence="5">Localizes to mid-cell in an FtsZ-dependent manner.</text>
</comment>
<dbReference type="SUPFAM" id="SSF160950">
    <property type="entry name" value="YacF-like"/>
    <property type="match status" value="1"/>
</dbReference>
<dbReference type="Gene3D" id="2.60.440.10">
    <property type="entry name" value="YacF-like domains"/>
    <property type="match status" value="1"/>
</dbReference>
<dbReference type="AlphaFoldDB" id="A0A3N1PUF7"/>
<dbReference type="InterPro" id="IPR027462">
    <property type="entry name" value="ZapD_C"/>
</dbReference>
<dbReference type="InterPro" id="IPR036268">
    <property type="entry name" value="ZapD_sf"/>
</dbReference>
<dbReference type="PANTHER" id="PTHR39455">
    <property type="entry name" value="CELL DIVISION PROTEIN ZAPD"/>
    <property type="match status" value="1"/>
</dbReference>
<proteinExistence type="inferred from homology"/>
<comment type="similarity">
    <text evidence="5">Belongs to the ZapD family.</text>
</comment>
<evidence type="ECO:0000313" key="7">
    <source>
        <dbReference type="Proteomes" id="UP000268033"/>
    </source>
</evidence>
<organism evidence="6 7">
    <name type="scientific">Gallaecimonas pentaromativorans</name>
    <dbReference type="NCBI Taxonomy" id="584787"/>
    <lineage>
        <taxon>Bacteria</taxon>
        <taxon>Pseudomonadati</taxon>
        <taxon>Pseudomonadota</taxon>
        <taxon>Gammaproteobacteria</taxon>
        <taxon>Enterobacterales</taxon>
        <taxon>Gallaecimonadaceae</taxon>
        <taxon>Gallaecimonas</taxon>
    </lineage>
</organism>
<keyword evidence="2 5" id="KW-0132">Cell division</keyword>
<evidence type="ECO:0000256" key="3">
    <source>
        <dbReference type="ARBA" id="ARBA00023210"/>
    </source>
</evidence>
<dbReference type="PANTHER" id="PTHR39455:SF1">
    <property type="entry name" value="CELL DIVISION PROTEIN ZAPD"/>
    <property type="match status" value="1"/>
</dbReference>
<gene>
    <name evidence="5" type="primary">zapD</name>
    <name evidence="6" type="ORF">EDC28_101443</name>
</gene>
<dbReference type="GO" id="GO:0032153">
    <property type="term" value="C:cell division site"/>
    <property type="evidence" value="ECO:0007669"/>
    <property type="project" value="TreeGrafter"/>
</dbReference>
<evidence type="ECO:0000256" key="2">
    <source>
        <dbReference type="ARBA" id="ARBA00022618"/>
    </source>
</evidence>
<evidence type="ECO:0000256" key="5">
    <source>
        <dbReference type="HAMAP-Rule" id="MF_01092"/>
    </source>
</evidence>
<dbReference type="InterPro" id="IPR009777">
    <property type="entry name" value="ZapD"/>
</dbReference>
<dbReference type="STRING" id="584787.GCA_001247655_03659"/>
<comment type="function">
    <text evidence="5">Cell division factor that enhances FtsZ-ring assembly. Directly interacts with FtsZ and promotes bundling of FtsZ protofilaments, with a reduction in FtsZ GTPase activity.</text>
</comment>
<comment type="caution">
    <text evidence="6">The sequence shown here is derived from an EMBL/GenBank/DDBJ whole genome shotgun (WGS) entry which is preliminary data.</text>
</comment>
<dbReference type="HAMAP" id="MF_01092">
    <property type="entry name" value="ZapD"/>
    <property type="match status" value="1"/>
</dbReference>